<dbReference type="PRINTS" id="PR00011">
    <property type="entry name" value="EGFLAMININ"/>
</dbReference>
<keyword evidence="3" id="KW-1133">Transmembrane helix</keyword>
<accession>A0A9Q1CIS2</accession>
<protein>
    <submittedName>
        <fullName evidence="5">Multiple epidermal growth factor-like domains protein 6</fullName>
    </submittedName>
</protein>
<keyword evidence="1" id="KW-0245">EGF-like domain</keyword>
<feature type="domain" description="EGF-like" evidence="4">
    <location>
        <begin position="177"/>
        <end position="188"/>
    </location>
</feature>
<dbReference type="PROSITE" id="PS00022">
    <property type="entry name" value="EGF_1"/>
    <property type="match status" value="2"/>
</dbReference>
<evidence type="ECO:0000259" key="4">
    <source>
        <dbReference type="PROSITE" id="PS00022"/>
    </source>
</evidence>
<dbReference type="GO" id="GO:0005044">
    <property type="term" value="F:scavenger receptor activity"/>
    <property type="evidence" value="ECO:0007669"/>
    <property type="project" value="InterPro"/>
</dbReference>
<keyword evidence="6" id="KW-1185">Reference proteome</keyword>
<dbReference type="SMART" id="SM00181">
    <property type="entry name" value="EGF"/>
    <property type="match status" value="4"/>
</dbReference>
<dbReference type="InterPro" id="IPR002049">
    <property type="entry name" value="LE_dom"/>
</dbReference>
<evidence type="ECO:0000256" key="2">
    <source>
        <dbReference type="SAM" id="MobiDB-lite"/>
    </source>
</evidence>
<feature type="compositionally biased region" description="Basic and acidic residues" evidence="2">
    <location>
        <begin position="498"/>
        <end position="514"/>
    </location>
</feature>
<evidence type="ECO:0000313" key="5">
    <source>
        <dbReference type="EMBL" id="KAJ8045473.1"/>
    </source>
</evidence>
<organism evidence="5 6">
    <name type="scientific">Holothuria leucospilota</name>
    <name type="common">Black long sea cucumber</name>
    <name type="synonym">Mertensiothuria leucospilota</name>
    <dbReference type="NCBI Taxonomy" id="206669"/>
    <lineage>
        <taxon>Eukaryota</taxon>
        <taxon>Metazoa</taxon>
        <taxon>Echinodermata</taxon>
        <taxon>Eleutherozoa</taxon>
        <taxon>Echinozoa</taxon>
        <taxon>Holothuroidea</taxon>
        <taxon>Aspidochirotacea</taxon>
        <taxon>Aspidochirotida</taxon>
        <taxon>Holothuriidae</taxon>
        <taxon>Holothuria</taxon>
    </lineage>
</organism>
<proteinExistence type="predicted"/>
<comment type="caution">
    <text evidence="5">The sequence shown here is derived from an EMBL/GenBank/DDBJ whole genome shotgun (WGS) entry which is preliminary data.</text>
</comment>
<keyword evidence="3" id="KW-0812">Transmembrane</keyword>
<feature type="region of interest" description="Disordered" evidence="2">
    <location>
        <begin position="492"/>
        <end position="522"/>
    </location>
</feature>
<feature type="domain" description="EGF-like" evidence="4">
    <location>
        <begin position="223"/>
        <end position="234"/>
    </location>
</feature>
<evidence type="ECO:0000256" key="1">
    <source>
        <dbReference type="ARBA" id="ARBA00022536"/>
    </source>
</evidence>
<evidence type="ECO:0000313" key="6">
    <source>
        <dbReference type="Proteomes" id="UP001152320"/>
    </source>
</evidence>
<sequence>MITLNVLMFTLVLAKDIRISHSLKQDGENVCSKRSLVKVVDIYPTTWAEEWDCETSYPATTCERIRSNKIDINSVYFVKEDFICCPGWLLSENNDECSQSCPNGYFGENCMYECRCLNGRNPDQCNAKDGSCDCLAGWTGRECDQRCNPSFYGPNCRERSIFTCMNGGVNHPVTGHCLCMASYDGSSCEIECGGMENCGLIVCQNCIGNSTTGTTCDQIIGTCRCRDGWRGRYCSEPCDTGKRGQFCAETCCSGRGYCTGEGCICADGYHGDECQHKCEDGTFGRNCQEPCECPSCNHVTGNCDLCPFGFTGSRCTKRCLSTQWGQSCNLTCSCGKEEACDVFTGECPGTGSLLWLLAVVLVLVILLLVGVGGVYFVCNRSSKKVQNEDDQMVAAQNDNYSTLQGTSSWSGGDYLDLRDNYTANGQPDKTANKIYNAAYQSTNVDKNTDMEEGAYNPVEVSTKDQPKVQNPIKTRFNNPVYYTEVSATKQKNIAQQPKEFEDEHSYENLGHDYDNAVFTQKP</sequence>
<reference evidence="5" key="1">
    <citation type="submission" date="2021-10" db="EMBL/GenBank/DDBJ databases">
        <title>Tropical sea cucumber genome reveals ecological adaptation and Cuvierian tubules defense mechanism.</title>
        <authorList>
            <person name="Chen T."/>
        </authorList>
    </citation>
    <scope>NUCLEOTIDE SEQUENCE</scope>
    <source>
        <strain evidence="5">Nanhai2018</strain>
        <tissue evidence="5">Muscle</tissue>
    </source>
</reference>
<dbReference type="InterPro" id="IPR042635">
    <property type="entry name" value="MEGF10/SREC1/2-like"/>
</dbReference>
<keyword evidence="3" id="KW-0472">Membrane</keyword>
<dbReference type="PANTHER" id="PTHR24043:SF8">
    <property type="entry name" value="EGF-LIKE DOMAIN-CONTAINING PROTEIN"/>
    <property type="match status" value="1"/>
</dbReference>
<dbReference type="EMBL" id="JAIZAY010000003">
    <property type="protein sequence ID" value="KAJ8045473.1"/>
    <property type="molecule type" value="Genomic_DNA"/>
</dbReference>
<dbReference type="AlphaFoldDB" id="A0A9Q1CIS2"/>
<dbReference type="PANTHER" id="PTHR24043">
    <property type="entry name" value="SCAVENGER RECEPTOR CLASS F"/>
    <property type="match status" value="1"/>
</dbReference>
<dbReference type="Pfam" id="PF00053">
    <property type="entry name" value="EGF_laminin"/>
    <property type="match status" value="1"/>
</dbReference>
<name>A0A9Q1CIS2_HOLLE</name>
<evidence type="ECO:0000256" key="3">
    <source>
        <dbReference type="SAM" id="Phobius"/>
    </source>
</evidence>
<dbReference type="OrthoDB" id="6130531at2759"/>
<feature type="transmembrane region" description="Helical" evidence="3">
    <location>
        <begin position="353"/>
        <end position="378"/>
    </location>
</feature>
<dbReference type="Gene3D" id="2.170.300.10">
    <property type="entry name" value="Tie2 ligand-binding domain superfamily"/>
    <property type="match status" value="2"/>
</dbReference>
<gene>
    <name evidence="5" type="ORF">HOLleu_08491</name>
</gene>
<dbReference type="InterPro" id="IPR000742">
    <property type="entry name" value="EGF"/>
</dbReference>
<dbReference type="Proteomes" id="UP001152320">
    <property type="component" value="Chromosome 3"/>
</dbReference>